<evidence type="ECO:0000313" key="2">
    <source>
        <dbReference type="EMBL" id="EFP05761.1"/>
    </source>
</evidence>
<feature type="transmembrane region" description="Helical" evidence="1">
    <location>
        <begin position="46"/>
        <end position="68"/>
    </location>
</feature>
<evidence type="ECO:0000256" key="1">
    <source>
        <dbReference type="SAM" id="Phobius"/>
    </source>
</evidence>
<evidence type="ECO:0008006" key="4">
    <source>
        <dbReference type="Google" id="ProtNLM"/>
    </source>
</evidence>
<dbReference type="HOGENOM" id="CLU_090442_0_0_1"/>
<dbReference type="STRING" id="31234.E3LPF7"/>
<gene>
    <name evidence="2" type="ORF">CRE_27279</name>
</gene>
<keyword evidence="1" id="KW-1133">Transmembrane helix</keyword>
<proteinExistence type="predicted"/>
<organism evidence="3">
    <name type="scientific">Caenorhabditis remanei</name>
    <name type="common">Caenorhabditis vulgaris</name>
    <dbReference type="NCBI Taxonomy" id="31234"/>
    <lineage>
        <taxon>Eukaryota</taxon>
        <taxon>Metazoa</taxon>
        <taxon>Ecdysozoa</taxon>
        <taxon>Nematoda</taxon>
        <taxon>Chromadorea</taxon>
        <taxon>Rhabditida</taxon>
        <taxon>Rhabditina</taxon>
        <taxon>Rhabditomorpha</taxon>
        <taxon>Rhabditoidea</taxon>
        <taxon>Rhabditidae</taxon>
        <taxon>Peloderinae</taxon>
        <taxon>Caenorhabditis</taxon>
    </lineage>
</organism>
<dbReference type="Gene3D" id="1.20.1070.10">
    <property type="entry name" value="Rhodopsin 7-helix transmembrane proteins"/>
    <property type="match status" value="1"/>
</dbReference>
<keyword evidence="3" id="KW-1185">Reference proteome</keyword>
<feature type="transmembrane region" description="Helical" evidence="1">
    <location>
        <begin position="80"/>
        <end position="99"/>
    </location>
</feature>
<reference evidence="2" key="1">
    <citation type="submission" date="2007-07" db="EMBL/GenBank/DDBJ databases">
        <title>PCAP assembly of the Caenorhabditis remanei genome.</title>
        <authorList>
            <consortium name="The Caenorhabditis remanei Sequencing Consortium"/>
            <person name="Wilson R.K."/>
        </authorList>
    </citation>
    <scope>NUCLEOTIDE SEQUENCE [LARGE SCALE GENOMIC DNA]</scope>
    <source>
        <strain evidence="2">PB4641</strain>
    </source>
</reference>
<keyword evidence="1" id="KW-0812">Transmembrane</keyword>
<dbReference type="PANTHER" id="PTHR47419:SF1">
    <property type="entry name" value="G-PROTEIN COUPLED RECEPTORS FAMILY 1 PROFILE DOMAIN-CONTAINING PROTEIN"/>
    <property type="match status" value="1"/>
</dbReference>
<keyword evidence="1" id="KW-0472">Membrane</keyword>
<dbReference type="eggNOG" id="ENOG502THMW">
    <property type="taxonomic scope" value="Eukaryota"/>
</dbReference>
<name>E3LPF7_CAERE</name>
<dbReference type="OrthoDB" id="5864054at2759"/>
<evidence type="ECO:0000313" key="3">
    <source>
        <dbReference type="Proteomes" id="UP000008281"/>
    </source>
</evidence>
<dbReference type="Proteomes" id="UP000008281">
    <property type="component" value="Unassembled WGS sequence"/>
</dbReference>
<feature type="transmembrane region" description="Helical" evidence="1">
    <location>
        <begin position="119"/>
        <end position="147"/>
    </location>
</feature>
<dbReference type="PANTHER" id="PTHR47419">
    <property type="entry name" value="DROMYOSUPPRESSIN RECEPTOR RELATED-RELATED"/>
    <property type="match status" value="1"/>
</dbReference>
<accession>E3LPF7</accession>
<sequence length="215" mass="24240">MMMVAFCNSLSVVLKLIEEVFDETNSFKQSYILVIFLRVQSYLELYLTAMADFLVVEVALCRVMAFYITNSDKWTGRKCSLVIAAILWISVGIISSAVIPMMTIEKSNIENSFRMLKVVLIMFLLVKTPQAMLVIFNSLFLLDYYLLIAPLSTEILKALDSANASASFIIYCVISSQFRNVFVRIFVPGGIQRRIHSARTIQVTAVKSTGKATWS</sequence>
<protein>
    <recommendedName>
        <fullName evidence="4">G-protein coupled receptors family 1 profile domain-containing protein</fullName>
    </recommendedName>
</protein>
<dbReference type="SUPFAM" id="SSF81321">
    <property type="entry name" value="Family A G protein-coupled receptor-like"/>
    <property type="match status" value="1"/>
</dbReference>
<dbReference type="EMBL" id="DS268412">
    <property type="protein sequence ID" value="EFP05761.1"/>
    <property type="molecule type" value="Genomic_DNA"/>
</dbReference>
<dbReference type="InParanoid" id="E3LPF7"/>
<dbReference type="AlphaFoldDB" id="E3LPF7"/>